<keyword evidence="11" id="KW-0464">Manganese</keyword>
<keyword evidence="6" id="KW-0507">mRNA processing</keyword>
<name>A0A5J5EF01_9PEZI</name>
<evidence type="ECO:0000256" key="7">
    <source>
        <dbReference type="ARBA" id="ARBA00022723"/>
    </source>
</evidence>
<evidence type="ECO:0000256" key="13">
    <source>
        <dbReference type="SAM" id="MobiDB-lite"/>
    </source>
</evidence>
<dbReference type="InterPro" id="IPR007708">
    <property type="entry name" value="DBR1_C"/>
</dbReference>
<dbReference type="OrthoDB" id="407609at2759"/>
<dbReference type="FunCoup" id="A0A5J5EF01">
    <property type="interactions" value="692"/>
</dbReference>
<dbReference type="InterPro" id="IPR004843">
    <property type="entry name" value="Calcineurin-like_PHP"/>
</dbReference>
<dbReference type="InParanoid" id="A0A5J5EF01"/>
<dbReference type="AlphaFoldDB" id="A0A5J5EF01"/>
<evidence type="ECO:0000256" key="5">
    <source>
        <dbReference type="ARBA" id="ARBA00006045"/>
    </source>
</evidence>
<dbReference type="CDD" id="cd00844">
    <property type="entry name" value="MPP_Dbr1_N"/>
    <property type="match status" value="1"/>
</dbReference>
<sequence>MPPQRNEQGLRVAVEGCGHGQLHVIYDAIQKAQEENDFMVDLLIVCGDFQAMRNLTDLEVMSCPAKYREIGDFHEYYSGKRVAPVLTLFIGGNHEASSHGAELFHGGWAAPNIYYLGAAGVVQVGNLRIGGLSGIYKSHDYSKPHNERLPYYPNEIKSIYHVRSYDVFKLHQIQEPVDVMLSHDWPANIEHYGDKHRLFRFKPHFRSDSEKGELGNPPAEGLLKRIKPKYWFSGHMHCKFEAIVRHDGEGKQVEMKPAAVPAARNLDELDLGLESSATAPSKNPDELDLELDDAVENTAPVALKNPDEIDVGLDVVTESELQPTAASNSEEIVLGMEDIPETAPPLPPTQDGPSPTTNTATRFLALDKALPNRDFLQILNIPFSRPLPDNRSRTGLYYDSEFLAITRFMNAYPGNNADVVNSIKDLPPPDVAAGIAKEREWVEANIVAQGKLQIPQNFEITAPPYRPGEKPEPQPRPYISPQTRAFCELLQMQDWVAQSEEEWETKKERLRTHPPTRFEGRGGFGGGRGGGRGGGGWRGGRGGRRG</sequence>
<comment type="cofactor">
    <cofactor evidence="2">
        <name>Zn(2+)</name>
        <dbReference type="ChEBI" id="CHEBI:29105"/>
    </cofactor>
</comment>
<comment type="cofactor">
    <cofactor evidence="1">
        <name>Mn(2+)</name>
        <dbReference type="ChEBI" id="CHEBI:29035"/>
    </cofactor>
</comment>
<dbReference type="InterPro" id="IPR041816">
    <property type="entry name" value="Dbr1_N"/>
</dbReference>
<dbReference type="GO" id="GO:0005634">
    <property type="term" value="C:nucleus"/>
    <property type="evidence" value="ECO:0007669"/>
    <property type="project" value="UniProtKB-SubCell"/>
</dbReference>
<evidence type="ECO:0000313" key="16">
    <source>
        <dbReference type="Proteomes" id="UP000326924"/>
    </source>
</evidence>
<dbReference type="PANTHER" id="PTHR12849:SF0">
    <property type="entry name" value="LARIAT DEBRANCHING ENZYME"/>
    <property type="match status" value="1"/>
</dbReference>
<keyword evidence="7" id="KW-0479">Metal-binding</keyword>
<evidence type="ECO:0000256" key="6">
    <source>
        <dbReference type="ARBA" id="ARBA00022664"/>
    </source>
</evidence>
<comment type="cofactor">
    <cofactor evidence="3">
        <name>Fe(2+)</name>
        <dbReference type="ChEBI" id="CHEBI:29033"/>
    </cofactor>
</comment>
<dbReference type="SUPFAM" id="SSF56300">
    <property type="entry name" value="Metallo-dependent phosphatases"/>
    <property type="match status" value="1"/>
</dbReference>
<dbReference type="InterPro" id="IPR029052">
    <property type="entry name" value="Metallo-depent_PP-like"/>
</dbReference>
<dbReference type="FunFam" id="3.60.21.10:FF:000035">
    <property type="entry name" value="Lariat debranching enzyme"/>
    <property type="match status" value="1"/>
</dbReference>
<dbReference type="Pfam" id="PF05011">
    <property type="entry name" value="DBR1"/>
    <property type="match status" value="1"/>
</dbReference>
<evidence type="ECO:0000256" key="3">
    <source>
        <dbReference type="ARBA" id="ARBA00001954"/>
    </source>
</evidence>
<dbReference type="GO" id="GO:0046872">
    <property type="term" value="F:metal ion binding"/>
    <property type="evidence" value="ECO:0007669"/>
    <property type="project" value="UniProtKB-KW"/>
</dbReference>
<dbReference type="PANTHER" id="PTHR12849">
    <property type="entry name" value="RNA LARIAT DEBRANCHING ENZYME"/>
    <property type="match status" value="1"/>
</dbReference>
<organism evidence="15 16">
    <name type="scientific">Sphaerosporella brunnea</name>
    <dbReference type="NCBI Taxonomy" id="1250544"/>
    <lineage>
        <taxon>Eukaryota</taxon>
        <taxon>Fungi</taxon>
        <taxon>Dikarya</taxon>
        <taxon>Ascomycota</taxon>
        <taxon>Pezizomycotina</taxon>
        <taxon>Pezizomycetes</taxon>
        <taxon>Pezizales</taxon>
        <taxon>Pyronemataceae</taxon>
        <taxon>Sphaerosporella</taxon>
    </lineage>
</organism>
<evidence type="ECO:0000256" key="8">
    <source>
        <dbReference type="ARBA" id="ARBA00022801"/>
    </source>
</evidence>
<comment type="subcellular location">
    <subcellularLocation>
        <location evidence="4">Nucleus</location>
    </subcellularLocation>
</comment>
<evidence type="ECO:0000256" key="12">
    <source>
        <dbReference type="ARBA" id="ARBA00023242"/>
    </source>
</evidence>
<evidence type="ECO:0000256" key="10">
    <source>
        <dbReference type="ARBA" id="ARBA00023004"/>
    </source>
</evidence>
<accession>A0A5J5EF01</accession>
<evidence type="ECO:0000256" key="9">
    <source>
        <dbReference type="ARBA" id="ARBA00022833"/>
    </source>
</evidence>
<feature type="compositionally biased region" description="Gly residues" evidence="13">
    <location>
        <begin position="521"/>
        <end position="540"/>
    </location>
</feature>
<dbReference type="Pfam" id="PF00149">
    <property type="entry name" value="Metallophos"/>
    <property type="match status" value="1"/>
</dbReference>
<comment type="similarity">
    <text evidence="5">Belongs to the lariat debranching enzyme family.</text>
</comment>
<dbReference type="EMBL" id="VXIS01000381">
    <property type="protein sequence ID" value="KAA8893990.1"/>
    <property type="molecule type" value="Genomic_DNA"/>
</dbReference>
<comment type="caution">
    <text evidence="15">The sequence shown here is derived from an EMBL/GenBank/DDBJ whole genome shotgun (WGS) entry which is preliminary data.</text>
</comment>
<reference evidence="15 16" key="1">
    <citation type="submission" date="2019-09" db="EMBL/GenBank/DDBJ databases">
        <title>Draft genome of the ectomycorrhizal ascomycete Sphaerosporella brunnea.</title>
        <authorList>
            <consortium name="DOE Joint Genome Institute"/>
            <person name="Benucci G.M."/>
            <person name="Marozzi G."/>
            <person name="Antonielli L."/>
            <person name="Sanchez S."/>
            <person name="Marco P."/>
            <person name="Wang X."/>
            <person name="Falini L.B."/>
            <person name="Barry K."/>
            <person name="Haridas S."/>
            <person name="Lipzen A."/>
            <person name="Labutti K."/>
            <person name="Grigoriev I.V."/>
            <person name="Murat C."/>
            <person name="Martin F."/>
            <person name="Albertini E."/>
            <person name="Donnini D."/>
            <person name="Bonito G."/>
        </authorList>
    </citation>
    <scope>NUCLEOTIDE SEQUENCE [LARGE SCALE GENOMIC DNA]</scope>
    <source>
        <strain evidence="15 16">Sb_GMNB300</strain>
    </source>
</reference>
<dbReference type="Proteomes" id="UP000326924">
    <property type="component" value="Unassembled WGS sequence"/>
</dbReference>
<feature type="region of interest" description="Disordered" evidence="13">
    <location>
        <begin position="500"/>
        <end position="546"/>
    </location>
</feature>
<keyword evidence="12" id="KW-0539">Nucleus</keyword>
<dbReference type="GO" id="GO:0000398">
    <property type="term" value="P:mRNA splicing, via spliceosome"/>
    <property type="evidence" value="ECO:0007669"/>
    <property type="project" value="TreeGrafter"/>
</dbReference>
<proteinExistence type="inferred from homology"/>
<gene>
    <name evidence="15" type="ORF">FN846DRAFT_1002324</name>
</gene>
<evidence type="ECO:0000256" key="4">
    <source>
        <dbReference type="ARBA" id="ARBA00004123"/>
    </source>
</evidence>
<dbReference type="Gene3D" id="3.60.21.10">
    <property type="match status" value="1"/>
</dbReference>
<protein>
    <submittedName>
        <fullName evidence="15">Lariat debranching enzyme, C-terminal domain-containing protein</fullName>
    </submittedName>
</protein>
<evidence type="ECO:0000259" key="14">
    <source>
        <dbReference type="SMART" id="SM01124"/>
    </source>
</evidence>
<keyword evidence="9" id="KW-0862">Zinc</keyword>
<dbReference type="GO" id="GO:0008419">
    <property type="term" value="F:RNA lariat debranching enzyme activity"/>
    <property type="evidence" value="ECO:0007669"/>
    <property type="project" value="UniProtKB-ARBA"/>
</dbReference>
<evidence type="ECO:0000256" key="2">
    <source>
        <dbReference type="ARBA" id="ARBA00001947"/>
    </source>
</evidence>
<evidence type="ECO:0000313" key="15">
    <source>
        <dbReference type="EMBL" id="KAA8893990.1"/>
    </source>
</evidence>
<feature type="domain" description="Lariat debranching enzyme C-terminal" evidence="14">
    <location>
        <begin position="346"/>
        <end position="496"/>
    </location>
</feature>
<evidence type="ECO:0000256" key="11">
    <source>
        <dbReference type="ARBA" id="ARBA00023211"/>
    </source>
</evidence>
<evidence type="ECO:0000256" key="1">
    <source>
        <dbReference type="ARBA" id="ARBA00001936"/>
    </source>
</evidence>
<keyword evidence="8" id="KW-0378">Hydrolase</keyword>
<keyword evidence="10" id="KW-0408">Iron</keyword>
<dbReference type="SMART" id="SM01124">
    <property type="entry name" value="DBR1"/>
    <property type="match status" value="1"/>
</dbReference>
<keyword evidence="16" id="KW-1185">Reference proteome</keyword>